<dbReference type="PANTHER" id="PTHR30576">
    <property type="entry name" value="COLANIC BIOSYNTHESIS UDP-GLUCOSE LIPID CARRIER TRANSFERASE"/>
    <property type="match status" value="1"/>
</dbReference>
<evidence type="ECO:0000259" key="3">
    <source>
        <dbReference type="Pfam" id="PF02397"/>
    </source>
</evidence>
<feature type="domain" description="Bacterial sugar transferase" evidence="3">
    <location>
        <begin position="8"/>
        <end position="190"/>
    </location>
</feature>
<accession>A0ABV4CSN8</accession>
<organism evidence="4 5">
    <name type="scientific">Heminiphilus faecis</name>
    <dbReference type="NCBI Taxonomy" id="2601703"/>
    <lineage>
        <taxon>Bacteria</taxon>
        <taxon>Pseudomonadati</taxon>
        <taxon>Bacteroidota</taxon>
        <taxon>Bacteroidia</taxon>
        <taxon>Bacteroidales</taxon>
        <taxon>Muribaculaceae</taxon>
        <taxon>Heminiphilus</taxon>
    </lineage>
</organism>
<dbReference type="EMBL" id="JBCLPP010000004">
    <property type="protein sequence ID" value="MEY8244398.1"/>
    <property type="molecule type" value="Genomic_DNA"/>
</dbReference>
<dbReference type="EC" id="2.7.8.-" evidence="4"/>
<keyword evidence="2" id="KW-1133">Transmembrane helix</keyword>
<dbReference type="InterPro" id="IPR003362">
    <property type="entry name" value="Bact_transf"/>
</dbReference>
<keyword evidence="4" id="KW-0808">Transferase</keyword>
<evidence type="ECO:0000256" key="1">
    <source>
        <dbReference type="ARBA" id="ARBA00006464"/>
    </source>
</evidence>
<evidence type="ECO:0000256" key="2">
    <source>
        <dbReference type="SAM" id="Phobius"/>
    </source>
</evidence>
<keyword evidence="2" id="KW-0472">Membrane</keyword>
<comment type="caution">
    <text evidence="4">The sequence shown here is derived from an EMBL/GenBank/DDBJ whole genome shotgun (WGS) entry which is preliminary data.</text>
</comment>
<dbReference type="RefSeq" id="WP_147438696.1">
    <property type="nucleotide sequence ID" value="NZ_JBCLPP010000004.1"/>
</dbReference>
<protein>
    <submittedName>
        <fullName evidence="4">Sugar transferase</fullName>
        <ecNumber evidence="4">2.7.8.-</ecNumber>
    </submittedName>
</protein>
<comment type="similarity">
    <text evidence="1">Belongs to the bacterial sugar transferase family.</text>
</comment>
<keyword evidence="2" id="KW-0812">Transmembrane</keyword>
<evidence type="ECO:0000313" key="5">
    <source>
        <dbReference type="Proteomes" id="UP001565200"/>
    </source>
</evidence>
<reference evidence="4 5" key="1">
    <citation type="submission" date="2024-03" db="EMBL/GenBank/DDBJ databases">
        <title>Mouse gut bacterial collection (mGBC) of GemPharmatech.</title>
        <authorList>
            <person name="He Y."/>
            <person name="Dong L."/>
            <person name="Wu D."/>
            <person name="Gao X."/>
            <person name="Lin Z."/>
        </authorList>
    </citation>
    <scope>NUCLEOTIDE SEQUENCE [LARGE SCALE GENOMIC DNA]</scope>
    <source>
        <strain evidence="4 5">54-13</strain>
    </source>
</reference>
<name>A0ABV4CSN8_9BACT</name>
<sequence length="195" mass="22323">MPFYGSAKRIADIVLAAPSIVMLLPFLAVMCFIIKCDSAGPAVFRQERLGRGNRKFIIYKLRTMVNDAERNGPLLAVADDRRITRVGRFLRRYHLDELPQLWNVLKGDMSIVGPRPEREHFAKLISDYVPEYSRISTVRPGLTSWGNIRYGYASDVQGMVARLRYDLDYIDNMSPYTDLKVIFYTIKILITGKGI</sequence>
<proteinExistence type="inferred from homology"/>
<keyword evidence="5" id="KW-1185">Reference proteome</keyword>
<dbReference type="GO" id="GO:0016740">
    <property type="term" value="F:transferase activity"/>
    <property type="evidence" value="ECO:0007669"/>
    <property type="project" value="UniProtKB-KW"/>
</dbReference>
<dbReference type="PANTHER" id="PTHR30576:SF0">
    <property type="entry name" value="UNDECAPRENYL-PHOSPHATE N-ACETYLGALACTOSAMINYL 1-PHOSPHATE TRANSFERASE-RELATED"/>
    <property type="match status" value="1"/>
</dbReference>
<gene>
    <name evidence="4" type="ORF">AAK873_02045</name>
</gene>
<dbReference type="Pfam" id="PF02397">
    <property type="entry name" value="Bac_transf"/>
    <property type="match status" value="1"/>
</dbReference>
<evidence type="ECO:0000313" key="4">
    <source>
        <dbReference type="EMBL" id="MEY8244398.1"/>
    </source>
</evidence>
<feature type="transmembrane region" description="Helical" evidence="2">
    <location>
        <begin position="12"/>
        <end position="35"/>
    </location>
</feature>
<dbReference type="Proteomes" id="UP001565200">
    <property type="component" value="Unassembled WGS sequence"/>
</dbReference>